<name>A0A369CJ60_9GAMM</name>
<evidence type="ECO:0008006" key="4">
    <source>
        <dbReference type="Google" id="ProtNLM"/>
    </source>
</evidence>
<keyword evidence="1" id="KW-1133">Transmembrane helix</keyword>
<keyword evidence="1" id="KW-0472">Membrane</keyword>
<dbReference type="OrthoDB" id="7067856at2"/>
<comment type="caution">
    <text evidence="2">The sequence shown here is derived from an EMBL/GenBank/DDBJ whole genome shotgun (WGS) entry which is preliminary data.</text>
</comment>
<keyword evidence="3" id="KW-1185">Reference proteome</keyword>
<keyword evidence="1" id="KW-0812">Transmembrane</keyword>
<accession>A0A369CJ60</accession>
<dbReference type="Proteomes" id="UP000252707">
    <property type="component" value="Unassembled WGS sequence"/>
</dbReference>
<feature type="transmembrane region" description="Helical" evidence="1">
    <location>
        <begin position="42"/>
        <end position="60"/>
    </location>
</feature>
<proteinExistence type="predicted"/>
<evidence type="ECO:0000313" key="2">
    <source>
        <dbReference type="EMBL" id="RCX33328.1"/>
    </source>
</evidence>
<organism evidence="2 3">
    <name type="scientific">Thioalbus denitrificans</name>
    <dbReference type="NCBI Taxonomy" id="547122"/>
    <lineage>
        <taxon>Bacteria</taxon>
        <taxon>Pseudomonadati</taxon>
        <taxon>Pseudomonadota</taxon>
        <taxon>Gammaproteobacteria</taxon>
        <taxon>Chromatiales</taxon>
        <taxon>Ectothiorhodospiraceae</taxon>
        <taxon>Thioalbus</taxon>
    </lineage>
</organism>
<dbReference type="EMBL" id="QPJY01000001">
    <property type="protein sequence ID" value="RCX33328.1"/>
    <property type="molecule type" value="Genomic_DNA"/>
</dbReference>
<sequence length="62" mass="7024">MSRVNCIYCGERFSGELPHCPACGAPSHFRQRGWRPGAQRRFALWVALLAIACILIALWLPR</sequence>
<gene>
    <name evidence="2" type="ORF">DFQ59_101629</name>
</gene>
<evidence type="ECO:0000256" key="1">
    <source>
        <dbReference type="SAM" id="Phobius"/>
    </source>
</evidence>
<dbReference type="AlphaFoldDB" id="A0A369CJ60"/>
<protein>
    <recommendedName>
        <fullName evidence="4">Protein DnrP</fullName>
    </recommendedName>
</protein>
<dbReference type="RefSeq" id="WP_114278180.1">
    <property type="nucleotide sequence ID" value="NZ_QPJY01000001.1"/>
</dbReference>
<reference evidence="2 3" key="1">
    <citation type="submission" date="2018-07" db="EMBL/GenBank/DDBJ databases">
        <title>Genomic Encyclopedia of Type Strains, Phase IV (KMG-IV): sequencing the most valuable type-strain genomes for metagenomic binning, comparative biology and taxonomic classification.</title>
        <authorList>
            <person name="Goeker M."/>
        </authorList>
    </citation>
    <scope>NUCLEOTIDE SEQUENCE [LARGE SCALE GENOMIC DNA]</scope>
    <source>
        <strain evidence="2 3">DSM 26407</strain>
    </source>
</reference>
<evidence type="ECO:0000313" key="3">
    <source>
        <dbReference type="Proteomes" id="UP000252707"/>
    </source>
</evidence>